<organism evidence="9 10">
    <name type="scientific">Actinopolymorpha pittospori</name>
    <dbReference type="NCBI Taxonomy" id="648752"/>
    <lineage>
        <taxon>Bacteria</taxon>
        <taxon>Bacillati</taxon>
        <taxon>Actinomycetota</taxon>
        <taxon>Actinomycetes</taxon>
        <taxon>Propionibacteriales</taxon>
        <taxon>Actinopolymorphaceae</taxon>
        <taxon>Actinopolymorpha</taxon>
    </lineage>
</organism>
<evidence type="ECO:0000313" key="9">
    <source>
        <dbReference type="EMBL" id="MBE1607367.1"/>
    </source>
</evidence>
<feature type="transmembrane region" description="Helical" evidence="7">
    <location>
        <begin position="114"/>
        <end position="134"/>
    </location>
</feature>
<feature type="transmembrane region" description="Helical" evidence="7">
    <location>
        <begin position="188"/>
        <end position="210"/>
    </location>
</feature>
<evidence type="ECO:0000256" key="3">
    <source>
        <dbReference type="ARBA" id="ARBA00022475"/>
    </source>
</evidence>
<comment type="subcellular location">
    <subcellularLocation>
        <location evidence="1 7">Cell membrane</location>
        <topology evidence="1 7">Multi-pass membrane protein</topology>
    </subcellularLocation>
</comment>
<keyword evidence="10" id="KW-1185">Reference proteome</keyword>
<dbReference type="Proteomes" id="UP000638648">
    <property type="component" value="Unassembled WGS sequence"/>
</dbReference>
<feature type="transmembrane region" description="Helical" evidence="7">
    <location>
        <begin position="267"/>
        <end position="284"/>
    </location>
</feature>
<dbReference type="CDD" id="cd06261">
    <property type="entry name" value="TM_PBP2"/>
    <property type="match status" value="1"/>
</dbReference>
<feature type="domain" description="ABC transmembrane type-1" evidence="8">
    <location>
        <begin position="79"/>
        <end position="278"/>
    </location>
</feature>
<feature type="transmembrane region" description="Helical" evidence="7">
    <location>
        <begin position="146"/>
        <end position="166"/>
    </location>
</feature>
<evidence type="ECO:0000256" key="2">
    <source>
        <dbReference type="ARBA" id="ARBA00022448"/>
    </source>
</evidence>
<dbReference type="GO" id="GO:0005886">
    <property type="term" value="C:plasma membrane"/>
    <property type="evidence" value="ECO:0007669"/>
    <property type="project" value="UniProtKB-SubCell"/>
</dbReference>
<evidence type="ECO:0000256" key="6">
    <source>
        <dbReference type="ARBA" id="ARBA00023136"/>
    </source>
</evidence>
<dbReference type="PANTHER" id="PTHR43744">
    <property type="entry name" value="ABC TRANSPORTER PERMEASE PROTEIN MG189-RELATED-RELATED"/>
    <property type="match status" value="1"/>
</dbReference>
<keyword evidence="2 7" id="KW-0813">Transport</keyword>
<dbReference type="AlphaFoldDB" id="A0A927R925"/>
<evidence type="ECO:0000256" key="1">
    <source>
        <dbReference type="ARBA" id="ARBA00004651"/>
    </source>
</evidence>
<sequence length="299" mass="33320">MTTVNAFRRARGERVADGLLVLVMLVVICVTLFPFVYVVSMSISDPVAVLQQRVWLWPVGFSADAYKLVFETEGALRAYYNTLWYTGVGTLLNVIMTVLAAYPLSRRTFVGRKFFMVFIVVTMFFSGGLIPTYTLIQDLGLYNTRWAMIIPAAVNAFLIIVTRTFFQTTIPESLLEAAKTDGANDLQILWRIVLPLSKPILAVLSLFYAVGHWNDYFTPLIYLPNADLQPLSIFLSKILLQNDQTMLGAGGPVDTATQSALAIQMKYSLIVVVIAPIVCVYPFLQKHFVKGILVGGIKE</sequence>
<protein>
    <submittedName>
        <fullName evidence="9">Aldouronate transport system permease protein</fullName>
    </submittedName>
</protein>
<keyword evidence="3" id="KW-1003">Cell membrane</keyword>
<name>A0A927R925_9ACTN</name>
<feature type="transmembrane region" description="Helical" evidence="7">
    <location>
        <begin position="18"/>
        <end position="39"/>
    </location>
</feature>
<dbReference type="EMBL" id="JADBEM010000001">
    <property type="protein sequence ID" value="MBE1607367.1"/>
    <property type="molecule type" value="Genomic_DNA"/>
</dbReference>
<keyword evidence="5 7" id="KW-1133">Transmembrane helix</keyword>
<comment type="similarity">
    <text evidence="7">Belongs to the binding-protein-dependent transport system permease family.</text>
</comment>
<comment type="caution">
    <text evidence="9">The sequence shown here is derived from an EMBL/GenBank/DDBJ whole genome shotgun (WGS) entry which is preliminary data.</text>
</comment>
<reference evidence="9" key="1">
    <citation type="submission" date="2020-10" db="EMBL/GenBank/DDBJ databases">
        <title>Sequencing the genomes of 1000 actinobacteria strains.</title>
        <authorList>
            <person name="Klenk H.-P."/>
        </authorList>
    </citation>
    <scope>NUCLEOTIDE SEQUENCE</scope>
    <source>
        <strain evidence="9">DSM 45354</strain>
    </source>
</reference>
<dbReference type="Gene3D" id="1.10.3720.10">
    <property type="entry name" value="MetI-like"/>
    <property type="match status" value="1"/>
</dbReference>
<gene>
    <name evidence="9" type="ORF">HEB94_004215</name>
</gene>
<dbReference type="PANTHER" id="PTHR43744:SF9">
    <property type="entry name" value="POLYGALACTURONAN_RHAMNOGALACTURONAN TRANSPORT SYSTEM PERMEASE PROTEIN YTCP"/>
    <property type="match status" value="1"/>
</dbReference>
<accession>A0A927R925</accession>
<proteinExistence type="inferred from homology"/>
<feature type="transmembrane region" description="Helical" evidence="7">
    <location>
        <begin position="83"/>
        <end position="102"/>
    </location>
</feature>
<evidence type="ECO:0000259" key="8">
    <source>
        <dbReference type="PROSITE" id="PS50928"/>
    </source>
</evidence>
<evidence type="ECO:0000256" key="4">
    <source>
        <dbReference type="ARBA" id="ARBA00022692"/>
    </source>
</evidence>
<dbReference type="GO" id="GO:0055085">
    <property type="term" value="P:transmembrane transport"/>
    <property type="evidence" value="ECO:0007669"/>
    <property type="project" value="InterPro"/>
</dbReference>
<dbReference type="PROSITE" id="PS50928">
    <property type="entry name" value="ABC_TM1"/>
    <property type="match status" value="1"/>
</dbReference>
<evidence type="ECO:0000256" key="7">
    <source>
        <dbReference type="RuleBase" id="RU363032"/>
    </source>
</evidence>
<keyword evidence="4 7" id="KW-0812">Transmembrane</keyword>
<dbReference type="SUPFAM" id="SSF161098">
    <property type="entry name" value="MetI-like"/>
    <property type="match status" value="1"/>
</dbReference>
<dbReference type="Pfam" id="PF00528">
    <property type="entry name" value="BPD_transp_1"/>
    <property type="match status" value="1"/>
</dbReference>
<dbReference type="RefSeq" id="WP_192751326.1">
    <property type="nucleotide sequence ID" value="NZ_BAABJL010000197.1"/>
</dbReference>
<evidence type="ECO:0000256" key="5">
    <source>
        <dbReference type="ARBA" id="ARBA00022989"/>
    </source>
</evidence>
<keyword evidence="6 7" id="KW-0472">Membrane</keyword>
<dbReference type="InterPro" id="IPR000515">
    <property type="entry name" value="MetI-like"/>
</dbReference>
<evidence type="ECO:0000313" key="10">
    <source>
        <dbReference type="Proteomes" id="UP000638648"/>
    </source>
</evidence>
<dbReference type="InterPro" id="IPR035906">
    <property type="entry name" value="MetI-like_sf"/>
</dbReference>